<dbReference type="PROSITE" id="PS01265">
    <property type="entry name" value="TPX"/>
    <property type="match status" value="1"/>
</dbReference>
<comment type="caution">
    <text evidence="8">The sequence shown here is derived from an EMBL/GenBank/DDBJ whole genome shotgun (WGS) entry which is preliminary data.</text>
</comment>
<dbReference type="Proteomes" id="UP000619536">
    <property type="component" value="Unassembled WGS sequence"/>
</dbReference>
<reference evidence="8" key="1">
    <citation type="journal article" date="2014" name="Int. J. Syst. Evol. Microbiol.">
        <title>Complete genome sequence of Corynebacterium casei LMG S-19264T (=DSM 44701T), isolated from a smear-ripened cheese.</title>
        <authorList>
            <consortium name="US DOE Joint Genome Institute (JGI-PGF)"/>
            <person name="Walter F."/>
            <person name="Albersmeier A."/>
            <person name="Kalinowski J."/>
            <person name="Ruckert C."/>
        </authorList>
    </citation>
    <scope>NUCLEOTIDE SEQUENCE</scope>
    <source>
        <strain evidence="8">CCM 8606</strain>
    </source>
</reference>
<accession>A0A8J3EZ80</accession>
<dbReference type="PANTHER" id="PTHR43110">
    <property type="entry name" value="THIOL PEROXIDASE"/>
    <property type="match status" value="1"/>
</dbReference>
<organism evidence="8 9">
    <name type="scientific">Galliscardovia ingluviei</name>
    <dbReference type="NCBI Taxonomy" id="1769422"/>
    <lineage>
        <taxon>Bacteria</taxon>
        <taxon>Bacillati</taxon>
        <taxon>Actinomycetota</taxon>
        <taxon>Actinomycetes</taxon>
        <taxon>Bifidobacteriales</taxon>
        <taxon>Bifidobacteriaceae</taxon>
        <taxon>Galliscardovia</taxon>
    </lineage>
</organism>
<protein>
    <recommendedName>
        <fullName evidence="6">Thiol peroxidase</fullName>
        <shortName evidence="6">Tpx</shortName>
        <ecNumber evidence="6">1.11.1.24</ecNumber>
    </recommendedName>
    <alternativeName>
        <fullName evidence="6">Peroxiredoxin tpx</fullName>
        <shortName evidence="6">Prx</shortName>
    </alternativeName>
    <alternativeName>
        <fullName evidence="6">Thioredoxin peroxidase</fullName>
    </alternativeName>
    <alternativeName>
        <fullName evidence="6">Thioredoxin-dependent peroxiredoxin</fullName>
    </alternativeName>
</protein>
<dbReference type="CDD" id="cd03014">
    <property type="entry name" value="PRX_Atyp2cys"/>
    <property type="match status" value="1"/>
</dbReference>
<keyword evidence="4 6" id="KW-1015">Disulfide bond</keyword>
<sequence>MTSIHRGDLEIALSGNLPAVGTAAPEFTLTTGDLEEITLADFAGKRVVLNIFPSLDTDTCARSVREFNKRAASLDNTVVLCVSADLPFAAHRFCTVEGIENVITGSTFRSSFSVDYGVRMQTLPFTGLNARAVVIIDTDGKVMYTQLVPEMADEPDYDDALAVLQ</sequence>
<keyword evidence="3 6" id="KW-0560">Oxidoreductase</keyword>
<keyword evidence="2 6" id="KW-0049">Antioxidant</keyword>
<evidence type="ECO:0000256" key="6">
    <source>
        <dbReference type="HAMAP-Rule" id="MF_00269"/>
    </source>
</evidence>
<comment type="miscellaneous">
    <text evidence="6">The active site is a conserved redox-active cysteine residue, the peroxidatic cysteine (C(P)), which makes the nucleophilic attack on the peroxide substrate. The peroxide oxidizes the C(P)-SH to cysteine sulfenic acid (C(P)-SOH), which then reacts with another cysteine residue, the resolving cysteine (C(R)), to form a disulfide bridge. The disulfide is subsequently reduced by an appropriate electron donor to complete the catalytic cycle. In this atypical 2-Cys peroxiredoxin, C(R) is present in the same subunit to form an intramolecular disulfide. The disulfide is subsequently reduced by thioredoxin.</text>
</comment>
<dbReference type="GO" id="GO:0008379">
    <property type="term" value="F:thioredoxin peroxidase activity"/>
    <property type="evidence" value="ECO:0007669"/>
    <property type="project" value="UniProtKB-UniRule"/>
</dbReference>
<gene>
    <name evidence="6 8" type="primary">tpx</name>
    <name evidence="8" type="ORF">GCM10007377_13760</name>
</gene>
<evidence type="ECO:0000313" key="9">
    <source>
        <dbReference type="Proteomes" id="UP000619536"/>
    </source>
</evidence>
<dbReference type="PROSITE" id="PS51352">
    <property type="entry name" value="THIOREDOXIN_2"/>
    <property type="match status" value="1"/>
</dbReference>
<comment type="subunit">
    <text evidence="6">Homodimer.</text>
</comment>
<name>A0A8J3EZ80_9BIFI</name>
<dbReference type="InterPro" id="IPR013740">
    <property type="entry name" value="Redoxin"/>
</dbReference>
<dbReference type="RefSeq" id="WP_188355546.1">
    <property type="nucleotide sequence ID" value="NZ_BMDH01000004.1"/>
</dbReference>
<dbReference type="InterPro" id="IPR050455">
    <property type="entry name" value="Tpx_Peroxidase_subfamily"/>
</dbReference>
<comment type="similarity">
    <text evidence="6">Belongs to the peroxiredoxin family. Tpx subfamily.</text>
</comment>
<proteinExistence type="inferred from homology"/>
<dbReference type="EMBL" id="BMDH01000004">
    <property type="protein sequence ID" value="GGI15007.1"/>
    <property type="molecule type" value="Genomic_DNA"/>
</dbReference>
<dbReference type="InterPro" id="IPR018219">
    <property type="entry name" value="Tpx_CS"/>
</dbReference>
<comment type="catalytic activity">
    <reaction evidence="6">
        <text>a hydroperoxide + [thioredoxin]-dithiol = an alcohol + [thioredoxin]-disulfide + H2O</text>
        <dbReference type="Rhea" id="RHEA:62620"/>
        <dbReference type="Rhea" id="RHEA-COMP:10698"/>
        <dbReference type="Rhea" id="RHEA-COMP:10700"/>
        <dbReference type="ChEBI" id="CHEBI:15377"/>
        <dbReference type="ChEBI" id="CHEBI:29950"/>
        <dbReference type="ChEBI" id="CHEBI:30879"/>
        <dbReference type="ChEBI" id="CHEBI:35924"/>
        <dbReference type="ChEBI" id="CHEBI:50058"/>
        <dbReference type="EC" id="1.11.1.24"/>
    </reaction>
</comment>
<dbReference type="PANTHER" id="PTHR43110:SF1">
    <property type="entry name" value="THIOL PEROXIDASE"/>
    <property type="match status" value="1"/>
</dbReference>
<reference evidence="8" key="2">
    <citation type="submission" date="2020-09" db="EMBL/GenBank/DDBJ databases">
        <authorList>
            <person name="Sun Q."/>
            <person name="Sedlacek I."/>
        </authorList>
    </citation>
    <scope>NUCLEOTIDE SEQUENCE</scope>
    <source>
        <strain evidence="8">CCM 8606</strain>
    </source>
</reference>
<dbReference type="HAMAP" id="MF_00269">
    <property type="entry name" value="Tpx"/>
    <property type="match status" value="1"/>
</dbReference>
<dbReference type="NCBIfam" id="NF001808">
    <property type="entry name" value="PRK00522.1"/>
    <property type="match status" value="1"/>
</dbReference>
<keyword evidence="5 6" id="KW-0676">Redox-active center</keyword>
<evidence type="ECO:0000256" key="4">
    <source>
        <dbReference type="ARBA" id="ARBA00023157"/>
    </source>
</evidence>
<dbReference type="EC" id="1.11.1.24" evidence="6"/>
<dbReference type="Pfam" id="PF08534">
    <property type="entry name" value="Redoxin"/>
    <property type="match status" value="1"/>
</dbReference>
<keyword evidence="1 6" id="KW-0575">Peroxidase</keyword>
<dbReference type="InterPro" id="IPR036249">
    <property type="entry name" value="Thioredoxin-like_sf"/>
</dbReference>
<comment type="function">
    <text evidence="6">Thiol-specific peroxidase that catalyzes the reduction of hydrogen peroxide and organic hydroperoxides to water and alcohols, respectively. Plays a role in cell protection against oxidative stress by detoxifying peroxides.</text>
</comment>
<evidence type="ECO:0000256" key="5">
    <source>
        <dbReference type="ARBA" id="ARBA00023284"/>
    </source>
</evidence>
<keyword evidence="9" id="KW-1185">Reference proteome</keyword>
<evidence type="ECO:0000313" key="8">
    <source>
        <dbReference type="EMBL" id="GGI15007.1"/>
    </source>
</evidence>
<feature type="domain" description="Thioredoxin" evidence="7">
    <location>
        <begin position="18"/>
        <end position="165"/>
    </location>
</feature>
<dbReference type="InterPro" id="IPR013766">
    <property type="entry name" value="Thioredoxin_domain"/>
</dbReference>
<dbReference type="SUPFAM" id="SSF52833">
    <property type="entry name" value="Thioredoxin-like"/>
    <property type="match status" value="1"/>
</dbReference>
<evidence type="ECO:0000256" key="3">
    <source>
        <dbReference type="ARBA" id="ARBA00023002"/>
    </source>
</evidence>
<evidence type="ECO:0000259" key="7">
    <source>
        <dbReference type="PROSITE" id="PS51352"/>
    </source>
</evidence>
<feature type="active site" description="Cysteine sulfenic acid (-SOH) intermediate" evidence="6">
    <location>
        <position position="60"/>
    </location>
</feature>
<dbReference type="InterPro" id="IPR002065">
    <property type="entry name" value="TPX"/>
</dbReference>
<dbReference type="AlphaFoldDB" id="A0A8J3EZ80"/>
<dbReference type="Gene3D" id="3.40.30.10">
    <property type="entry name" value="Glutaredoxin"/>
    <property type="match status" value="1"/>
</dbReference>
<evidence type="ECO:0000256" key="2">
    <source>
        <dbReference type="ARBA" id="ARBA00022862"/>
    </source>
</evidence>
<evidence type="ECO:0000256" key="1">
    <source>
        <dbReference type="ARBA" id="ARBA00022559"/>
    </source>
</evidence>
<feature type="disulfide bond" description="Redox-active" evidence="6">
    <location>
        <begin position="60"/>
        <end position="94"/>
    </location>
</feature>